<keyword evidence="3" id="KW-1185">Reference proteome</keyword>
<comment type="caution">
    <text evidence="2">The sequence shown here is derived from an EMBL/GenBank/DDBJ whole genome shotgun (WGS) entry which is preliminary data.</text>
</comment>
<feature type="region of interest" description="Disordered" evidence="1">
    <location>
        <begin position="65"/>
        <end position="87"/>
    </location>
</feature>
<name>A0A9D4T0P6_RHISA</name>
<dbReference type="Proteomes" id="UP000821837">
    <property type="component" value="Chromosome 3"/>
</dbReference>
<evidence type="ECO:0000256" key="1">
    <source>
        <dbReference type="SAM" id="MobiDB-lite"/>
    </source>
</evidence>
<dbReference type="EMBL" id="JABSTV010001249">
    <property type="protein sequence ID" value="KAH7962443.1"/>
    <property type="molecule type" value="Genomic_DNA"/>
</dbReference>
<gene>
    <name evidence="2" type="ORF">HPB52_016076</name>
</gene>
<reference evidence="2" key="2">
    <citation type="submission" date="2021-09" db="EMBL/GenBank/DDBJ databases">
        <authorList>
            <person name="Jia N."/>
            <person name="Wang J."/>
            <person name="Shi W."/>
            <person name="Du L."/>
            <person name="Sun Y."/>
            <person name="Zhan W."/>
            <person name="Jiang J."/>
            <person name="Wang Q."/>
            <person name="Zhang B."/>
            <person name="Ji P."/>
            <person name="Sakyi L.B."/>
            <person name="Cui X."/>
            <person name="Yuan T."/>
            <person name="Jiang B."/>
            <person name="Yang W."/>
            <person name="Lam T.T.-Y."/>
            <person name="Chang Q."/>
            <person name="Ding S."/>
            <person name="Wang X."/>
            <person name="Zhu J."/>
            <person name="Ruan X."/>
            <person name="Zhao L."/>
            <person name="Wei J."/>
            <person name="Que T."/>
            <person name="Du C."/>
            <person name="Cheng J."/>
            <person name="Dai P."/>
            <person name="Han X."/>
            <person name="Huang E."/>
            <person name="Gao Y."/>
            <person name="Liu J."/>
            <person name="Shao H."/>
            <person name="Ye R."/>
            <person name="Li L."/>
            <person name="Wei W."/>
            <person name="Wang X."/>
            <person name="Wang C."/>
            <person name="Huo Q."/>
            <person name="Li W."/>
            <person name="Guo W."/>
            <person name="Chen H."/>
            <person name="Chen S."/>
            <person name="Zhou L."/>
            <person name="Zhou L."/>
            <person name="Ni X."/>
            <person name="Tian J."/>
            <person name="Zhou Y."/>
            <person name="Sheng Y."/>
            <person name="Liu T."/>
            <person name="Pan Y."/>
            <person name="Xia L."/>
            <person name="Li J."/>
            <person name="Zhao F."/>
            <person name="Cao W."/>
        </authorList>
    </citation>
    <scope>NUCLEOTIDE SEQUENCE</scope>
    <source>
        <strain evidence="2">Rsan-2018</strain>
        <tissue evidence="2">Larvae</tissue>
    </source>
</reference>
<proteinExistence type="predicted"/>
<accession>A0A9D4T0P6</accession>
<evidence type="ECO:0000313" key="3">
    <source>
        <dbReference type="Proteomes" id="UP000821837"/>
    </source>
</evidence>
<sequence>MASRRTPLLVRASHSRHQGDDALRHNSSPALQVAYWSVGTLEGHHGLQETGPTCLHTGAFALPVPPSSTSAPEPAEFLEETGIAAYR</sequence>
<organism evidence="2 3">
    <name type="scientific">Rhipicephalus sanguineus</name>
    <name type="common">Brown dog tick</name>
    <name type="synonym">Ixodes sanguineus</name>
    <dbReference type="NCBI Taxonomy" id="34632"/>
    <lineage>
        <taxon>Eukaryota</taxon>
        <taxon>Metazoa</taxon>
        <taxon>Ecdysozoa</taxon>
        <taxon>Arthropoda</taxon>
        <taxon>Chelicerata</taxon>
        <taxon>Arachnida</taxon>
        <taxon>Acari</taxon>
        <taxon>Parasitiformes</taxon>
        <taxon>Ixodida</taxon>
        <taxon>Ixodoidea</taxon>
        <taxon>Ixodidae</taxon>
        <taxon>Rhipicephalinae</taxon>
        <taxon>Rhipicephalus</taxon>
        <taxon>Rhipicephalus</taxon>
    </lineage>
</organism>
<dbReference type="AlphaFoldDB" id="A0A9D4T0P6"/>
<reference evidence="2" key="1">
    <citation type="journal article" date="2020" name="Cell">
        <title>Large-Scale Comparative Analyses of Tick Genomes Elucidate Their Genetic Diversity and Vector Capacities.</title>
        <authorList>
            <consortium name="Tick Genome and Microbiome Consortium (TIGMIC)"/>
            <person name="Jia N."/>
            <person name="Wang J."/>
            <person name="Shi W."/>
            <person name="Du L."/>
            <person name="Sun Y."/>
            <person name="Zhan W."/>
            <person name="Jiang J.F."/>
            <person name="Wang Q."/>
            <person name="Zhang B."/>
            <person name="Ji P."/>
            <person name="Bell-Sakyi L."/>
            <person name="Cui X.M."/>
            <person name="Yuan T.T."/>
            <person name="Jiang B.G."/>
            <person name="Yang W.F."/>
            <person name="Lam T.T."/>
            <person name="Chang Q.C."/>
            <person name="Ding S.J."/>
            <person name="Wang X.J."/>
            <person name="Zhu J.G."/>
            <person name="Ruan X.D."/>
            <person name="Zhao L."/>
            <person name="Wei J.T."/>
            <person name="Ye R.Z."/>
            <person name="Que T.C."/>
            <person name="Du C.H."/>
            <person name="Zhou Y.H."/>
            <person name="Cheng J.X."/>
            <person name="Dai P.F."/>
            <person name="Guo W.B."/>
            <person name="Han X.H."/>
            <person name="Huang E.J."/>
            <person name="Li L.F."/>
            <person name="Wei W."/>
            <person name="Gao Y.C."/>
            <person name="Liu J.Z."/>
            <person name="Shao H.Z."/>
            <person name="Wang X."/>
            <person name="Wang C.C."/>
            <person name="Yang T.C."/>
            <person name="Huo Q.B."/>
            <person name="Li W."/>
            <person name="Chen H.Y."/>
            <person name="Chen S.E."/>
            <person name="Zhou L.G."/>
            <person name="Ni X.B."/>
            <person name="Tian J.H."/>
            <person name="Sheng Y."/>
            <person name="Liu T."/>
            <person name="Pan Y.S."/>
            <person name="Xia L.Y."/>
            <person name="Li J."/>
            <person name="Zhao F."/>
            <person name="Cao W.C."/>
        </authorList>
    </citation>
    <scope>NUCLEOTIDE SEQUENCE</scope>
    <source>
        <strain evidence="2">Rsan-2018</strain>
    </source>
</reference>
<evidence type="ECO:0000313" key="2">
    <source>
        <dbReference type="EMBL" id="KAH7962443.1"/>
    </source>
</evidence>
<feature type="region of interest" description="Disordered" evidence="1">
    <location>
        <begin position="1"/>
        <end position="26"/>
    </location>
</feature>
<protein>
    <submittedName>
        <fullName evidence="2">Uncharacterized protein</fullName>
    </submittedName>
</protein>